<dbReference type="HOGENOM" id="CLU_450694_0_0_1"/>
<evidence type="ECO:0000313" key="2">
    <source>
        <dbReference type="Proteomes" id="UP000008536"/>
    </source>
</evidence>
<dbReference type="KEGG" id="zro:ZYRO0B08998g"/>
<dbReference type="GeneID" id="8202494"/>
<keyword evidence="2" id="KW-1185">Reference proteome</keyword>
<dbReference type="EMBL" id="CU928174">
    <property type="protein sequence ID" value="CAR26409.1"/>
    <property type="molecule type" value="Genomic_DNA"/>
</dbReference>
<dbReference type="RefSeq" id="XP_002495342.1">
    <property type="nucleotide sequence ID" value="XM_002495297.1"/>
</dbReference>
<dbReference type="InParanoid" id="C5DRJ8"/>
<dbReference type="SUPFAM" id="SSF75632">
    <property type="entry name" value="Cullin homology domain"/>
    <property type="match status" value="1"/>
</dbReference>
<sequence>MALDVEEAISSYKQLLRRYLRSTNRIQWRRTAQELDYLARYAIDNRDGTTVEFFEGQLYEVLSPCNFSPYISLEHYRNFVTFYNGFFTKLQYLKGHIGDEWLKSCKVKYLSLAIDGLPLLLNRCCDDYIFKDENCLHDGTCIFECIRYYESSLRSKYEDPPSKLTGFDEELICRVVNWVSKYEKDFGRIYVMWKKTEEFLKSYGSDMLLNSPAFQLFSDNRHLLVPKTLENYILPPDTVFSVYGRGGCDGSYEFDSHDVEHYYSNKGLHWEQDFDLLLRKVILVDDFRCARLWQRSTLRRQFEQSLSNVDEFHVELFNYMHEKFQSNYDAIRKSPHKTLSKLEEIWINALSTFLIHYLVSLDDFMHLILRKSILPQILALCGRFKPFYQHKACLERRVFDNVCKTAPGSVLEFKESIDWILASPIDSNKINGNGPIIEKVFMSSQIAEQFNLSSEGEPIWPNQDFKDCWNEQLESFSSEGKTLHGCFSKHLIIMKLPIPSSNTNRITLITNLSIAGILNLYNDDARLTMDEIRMKLAIDESKEPILQENLQKLLSFGLIVLTRDSFYIFNYKFKKTSSSEKFLKLV</sequence>
<dbReference type="FunCoup" id="C5DRJ8">
    <property type="interactions" value="34"/>
</dbReference>
<accession>C5DRJ8</accession>
<evidence type="ECO:0000313" key="1">
    <source>
        <dbReference type="EMBL" id="CAR26409.1"/>
    </source>
</evidence>
<dbReference type="Gene3D" id="3.30.230.130">
    <property type="entry name" value="Cullin, Chain C, Domain 2"/>
    <property type="match status" value="1"/>
</dbReference>
<name>C5DRJ8_ZYGRC</name>
<organism evidence="1 2">
    <name type="scientific">Zygosaccharomyces rouxii (strain ATCC 2623 / CBS 732 / NBRC 1130 / NCYC 568 / NRRL Y-229)</name>
    <dbReference type="NCBI Taxonomy" id="559307"/>
    <lineage>
        <taxon>Eukaryota</taxon>
        <taxon>Fungi</taxon>
        <taxon>Dikarya</taxon>
        <taxon>Ascomycota</taxon>
        <taxon>Saccharomycotina</taxon>
        <taxon>Saccharomycetes</taxon>
        <taxon>Saccharomycetales</taxon>
        <taxon>Saccharomycetaceae</taxon>
        <taxon>Zygosaccharomyces</taxon>
    </lineage>
</organism>
<reference evidence="1 2" key="1">
    <citation type="journal article" date="2009" name="Genome Res.">
        <title>Comparative genomics of protoploid Saccharomycetaceae.</title>
        <authorList>
            <consortium name="The Genolevures Consortium"/>
            <person name="Souciet J.-L."/>
            <person name="Dujon B."/>
            <person name="Gaillardin C."/>
            <person name="Johnston M."/>
            <person name="Baret P.V."/>
            <person name="Cliften P."/>
            <person name="Sherman D.J."/>
            <person name="Weissenbach J."/>
            <person name="Westhof E."/>
            <person name="Wincker P."/>
            <person name="Jubin C."/>
            <person name="Poulain J."/>
            <person name="Barbe V."/>
            <person name="Segurens B."/>
            <person name="Artiguenave F."/>
            <person name="Anthouard V."/>
            <person name="Vacherie B."/>
            <person name="Val M.-E."/>
            <person name="Fulton R.S."/>
            <person name="Minx P."/>
            <person name="Wilson R."/>
            <person name="Durrens P."/>
            <person name="Jean G."/>
            <person name="Marck C."/>
            <person name="Martin T."/>
            <person name="Nikolski M."/>
            <person name="Rolland T."/>
            <person name="Seret M.-L."/>
            <person name="Casaregola S."/>
            <person name="Despons L."/>
            <person name="Fairhead C."/>
            <person name="Fischer G."/>
            <person name="Lafontaine I."/>
            <person name="Leh V."/>
            <person name="Lemaire M."/>
            <person name="de Montigny J."/>
            <person name="Neuveglise C."/>
            <person name="Thierry A."/>
            <person name="Blanc-Lenfle I."/>
            <person name="Bleykasten C."/>
            <person name="Diffels J."/>
            <person name="Fritsch E."/>
            <person name="Frangeul L."/>
            <person name="Goeffon A."/>
            <person name="Jauniaux N."/>
            <person name="Kachouri-Lafond R."/>
            <person name="Payen C."/>
            <person name="Potier S."/>
            <person name="Pribylova L."/>
            <person name="Ozanne C."/>
            <person name="Richard G.-F."/>
            <person name="Sacerdot C."/>
            <person name="Straub M.-L."/>
            <person name="Talla E."/>
        </authorList>
    </citation>
    <scope>NUCLEOTIDE SEQUENCE [LARGE SCALE GENOMIC DNA]</scope>
    <source>
        <strain evidence="1 2">ATCC 2623 / CBS 732 / BCRC 21506 / NBRC 1130 / NCYC 568 / NRRL Y-229</strain>
    </source>
</reference>
<dbReference type="InterPro" id="IPR036317">
    <property type="entry name" value="Cullin_homology_sf"/>
</dbReference>
<protein>
    <submittedName>
        <fullName evidence="1">ZYRO0B08998p</fullName>
    </submittedName>
</protein>
<dbReference type="AlphaFoldDB" id="C5DRJ8"/>
<gene>
    <name evidence="1" type="ordered locus">ZYRO0B08998g</name>
</gene>
<dbReference type="Proteomes" id="UP000008536">
    <property type="component" value="Chromosome B"/>
</dbReference>
<proteinExistence type="predicted"/>